<protein>
    <submittedName>
        <fullName evidence="2">Uncharacterized protein</fullName>
    </submittedName>
</protein>
<organism evidence="2 3">
    <name type="scientific">Dreissena polymorpha</name>
    <name type="common">Zebra mussel</name>
    <name type="synonym">Mytilus polymorpha</name>
    <dbReference type="NCBI Taxonomy" id="45954"/>
    <lineage>
        <taxon>Eukaryota</taxon>
        <taxon>Metazoa</taxon>
        <taxon>Spiralia</taxon>
        <taxon>Lophotrochozoa</taxon>
        <taxon>Mollusca</taxon>
        <taxon>Bivalvia</taxon>
        <taxon>Autobranchia</taxon>
        <taxon>Heteroconchia</taxon>
        <taxon>Euheterodonta</taxon>
        <taxon>Imparidentia</taxon>
        <taxon>Neoheterodontei</taxon>
        <taxon>Myida</taxon>
        <taxon>Dreissenoidea</taxon>
        <taxon>Dreissenidae</taxon>
        <taxon>Dreissena</taxon>
    </lineage>
</organism>
<name>A0A9D4N518_DREPO</name>
<accession>A0A9D4N518</accession>
<proteinExistence type="predicted"/>
<dbReference type="AlphaFoldDB" id="A0A9D4N518"/>
<dbReference type="EMBL" id="JAIWYP010000001">
    <property type="protein sequence ID" value="KAH3887978.1"/>
    <property type="molecule type" value="Genomic_DNA"/>
</dbReference>
<keyword evidence="3" id="KW-1185">Reference proteome</keyword>
<comment type="caution">
    <text evidence="2">The sequence shown here is derived from an EMBL/GenBank/DDBJ whole genome shotgun (WGS) entry which is preliminary data.</text>
</comment>
<reference evidence="2" key="2">
    <citation type="submission" date="2020-11" db="EMBL/GenBank/DDBJ databases">
        <authorList>
            <person name="McCartney M.A."/>
            <person name="Auch B."/>
            <person name="Kono T."/>
            <person name="Mallez S."/>
            <person name="Becker A."/>
            <person name="Gohl D.M."/>
            <person name="Silverstein K.A.T."/>
            <person name="Koren S."/>
            <person name="Bechman K.B."/>
            <person name="Herman A."/>
            <person name="Abrahante J.E."/>
            <person name="Garbe J."/>
        </authorList>
    </citation>
    <scope>NUCLEOTIDE SEQUENCE</scope>
    <source>
        <strain evidence="2">Duluth1</strain>
        <tissue evidence="2">Whole animal</tissue>
    </source>
</reference>
<evidence type="ECO:0000313" key="2">
    <source>
        <dbReference type="EMBL" id="KAH3887978.1"/>
    </source>
</evidence>
<gene>
    <name evidence="2" type="ORF">DPMN_012000</name>
</gene>
<feature type="compositionally biased region" description="Basic residues" evidence="1">
    <location>
        <begin position="83"/>
        <end position="104"/>
    </location>
</feature>
<evidence type="ECO:0000256" key="1">
    <source>
        <dbReference type="SAM" id="MobiDB-lite"/>
    </source>
</evidence>
<reference evidence="2" key="1">
    <citation type="journal article" date="2019" name="bioRxiv">
        <title>The Genome of the Zebra Mussel, Dreissena polymorpha: A Resource for Invasive Species Research.</title>
        <authorList>
            <person name="McCartney M.A."/>
            <person name="Auch B."/>
            <person name="Kono T."/>
            <person name="Mallez S."/>
            <person name="Zhang Y."/>
            <person name="Obille A."/>
            <person name="Becker A."/>
            <person name="Abrahante J.E."/>
            <person name="Garbe J."/>
            <person name="Badalamenti J.P."/>
            <person name="Herman A."/>
            <person name="Mangelson H."/>
            <person name="Liachko I."/>
            <person name="Sullivan S."/>
            <person name="Sone E.D."/>
            <person name="Koren S."/>
            <person name="Silverstein K.A.T."/>
            <person name="Beckman K.B."/>
            <person name="Gohl D.M."/>
        </authorList>
    </citation>
    <scope>NUCLEOTIDE SEQUENCE</scope>
    <source>
        <strain evidence="2">Duluth1</strain>
        <tissue evidence="2">Whole animal</tissue>
    </source>
</reference>
<feature type="region of interest" description="Disordered" evidence="1">
    <location>
        <begin position="69"/>
        <end position="120"/>
    </location>
</feature>
<dbReference type="Proteomes" id="UP000828390">
    <property type="component" value="Unassembled WGS sequence"/>
</dbReference>
<evidence type="ECO:0000313" key="3">
    <source>
        <dbReference type="Proteomes" id="UP000828390"/>
    </source>
</evidence>
<sequence>RAECNAPFSDIKVADDKRHVNVKVKDKQGKMEVYQTMDDRGVLAYIMQSAYTNLADDLRFKECTRFLPLPGGQDHTSYQGRQPRSRARLTKPNKNAVVKKKHTVQSRGRVKEGSFSRALT</sequence>
<feature type="non-terminal residue" evidence="2">
    <location>
        <position position="1"/>
    </location>
</feature>